<dbReference type="InterPro" id="IPR011051">
    <property type="entry name" value="RmlC_Cupin_sf"/>
</dbReference>
<evidence type="ECO:0000256" key="8">
    <source>
        <dbReference type="HAMAP-Rule" id="MF_01255"/>
    </source>
</evidence>
<evidence type="ECO:0000256" key="6">
    <source>
        <dbReference type="ARBA" id="ARBA00033271"/>
    </source>
</evidence>
<gene>
    <name evidence="8" type="primary">ectC</name>
    <name evidence="9" type="ORF">G3M70_03595</name>
</gene>
<name>A0A7T0FZC6_9BACT</name>
<evidence type="ECO:0000256" key="3">
    <source>
        <dbReference type="ARBA" id="ARBA00013192"/>
    </source>
</evidence>
<dbReference type="NCBIfam" id="NF009806">
    <property type="entry name" value="PRK13290.1"/>
    <property type="match status" value="1"/>
</dbReference>
<dbReference type="CDD" id="cd06978">
    <property type="entry name" value="cupin_EctC"/>
    <property type="match status" value="1"/>
</dbReference>
<evidence type="ECO:0000313" key="9">
    <source>
        <dbReference type="EMBL" id="QPJ61020.1"/>
    </source>
</evidence>
<protein>
    <recommendedName>
        <fullName evidence="4 8">L-ectoine synthase</fullName>
        <ecNumber evidence="3 8">4.2.1.108</ecNumber>
    </recommendedName>
    <alternativeName>
        <fullName evidence="6 8">N-acetyldiaminobutyrate dehydratase</fullName>
    </alternativeName>
</protein>
<comment type="catalytic activity">
    <reaction evidence="7 8">
        <text>(2S)-4-acetamido-2-aminobutanoate = L-ectoine + H2O</text>
        <dbReference type="Rhea" id="RHEA:17281"/>
        <dbReference type="ChEBI" id="CHEBI:15377"/>
        <dbReference type="ChEBI" id="CHEBI:58515"/>
        <dbReference type="ChEBI" id="CHEBI:58929"/>
        <dbReference type="EC" id="4.2.1.108"/>
    </reaction>
</comment>
<evidence type="ECO:0000313" key="10">
    <source>
        <dbReference type="Proteomes" id="UP000594688"/>
    </source>
</evidence>
<dbReference type="InterPro" id="IPR010462">
    <property type="entry name" value="Ectoine_synth"/>
</dbReference>
<evidence type="ECO:0000256" key="7">
    <source>
        <dbReference type="ARBA" id="ARBA00048714"/>
    </source>
</evidence>
<dbReference type="EMBL" id="CP048685">
    <property type="protein sequence ID" value="QPJ61020.1"/>
    <property type="molecule type" value="Genomic_DNA"/>
</dbReference>
<keyword evidence="5 8" id="KW-0456">Lyase</keyword>
<dbReference type="KEGG" id="nli:G3M70_03595"/>
<dbReference type="Gene3D" id="2.60.120.10">
    <property type="entry name" value="Jelly Rolls"/>
    <property type="match status" value="1"/>
</dbReference>
<comment type="pathway">
    <text evidence="1 8">Amine and polyamine biosynthesis; ectoine biosynthesis; L-ectoine from L-aspartate 4-semialdehyde: step 3/3.</text>
</comment>
<dbReference type="UniPathway" id="UPA00067">
    <property type="reaction ID" value="UER00123"/>
</dbReference>
<dbReference type="GO" id="GO:0033990">
    <property type="term" value="F:ectoine synthase activity"/>
    <property type="evidence" value="ECO:0007669"/>
    <property type="project" value="UniProtKB-EC"/>
</dbReference>
<organism evidence="9 10">
    <name type="scientific">Candidatus Nitronauta litoralis</name>
    <dbReference type="NCBI Taxonomy" id="2705533"/>
    <lineage>
        <taxon>Bacteria</taxon>
        <taxon>Pseudomonadati</taxon>
        <taxon>Nitrospinota/Tectimicrobiota group</taxon>
        <taxon>Nitrospinota</taxon>
        <taxon>Nitrospinia</taxon>
        <taxon>Nitrospinales</taxon>
        <taxon>Nitrospinaceae</taxon>
        <taxon>Candidatus Nitronauta</taxon>
    </lineage>
</organism>
<dbReference type="HAMAP" id="MF_01255">
    <property type="entry name" value="Ectoine_synth"/>
    <property type="match status" value="1"/>
</dbReference>
<accession>A0A7T0FZC6</accession>
<dbReference type="Proteomes" id="UP000594688">
    <property type="component" value="Chromosome"/>
</dbReference>
<sequence length="133" mass="15110">MIVRKLEEITGTDNEVSAENWSSRRILLKKDGMGFSFHDTRILPETETFMWYRHHVEAVYCIEGEGELADLTTGKTHALAPGTLYALDGNEKHVLRTKTGMRMICVFNPPLNGNEVHDEEGAYPLEEVSEESR</sequence>
<evidence type="ECO:0000256" key="4">
    <source>
        <dbReference type="ARBA" id="ARBA00019707"/>
    </source>
</evidence>
<dbReference type="AlphaFoldDB" id="A0A7T0FZC6"/>
<evidence type="ECO:0000256" key="2">
    <source>
        <dbReference type="ARBA" id="ARBA00009637"/>
    </source>
</evidence>
<reference evidence="9 10" key="1">
    <citation type="submission" date="2020-02" db="EMBL/GenBank/DDBJ databases">
        <title>Genomic and physiological characterization of two novel Nitrospinaceae genera.</title>
        <authorList>
            <person name="Mueller A.J."/>
            <person name="Jung M.-Y."/>
            <person name="Strachan C.R."/>
            <person name="Herbold C.W."/>
            <person name="Kirkegaard R.H."/>
            <person name="Daims H."/>
        </authorList>
    </citation>
    <scope>NUCLEOTIDE SEQUENCE [LARGE SCALE GENOMIC DNA]</scope>
    <source>
        <strain evidence="9">EB</strain>
    </source>
</reference>
<comment type="function">
    <text evidence="8">Catalyzes the circularization of gamma-N-acetyl-alpha,gamma-diaminobutyric acid (ADABA) to ectoine (1,4,5,6-tetrahydro-2-methyl-4-pyrimidine carboxylic acid), which is an excellent osmoprotectant.</text>
</comment>
<dbReference type="GO" id="GO:0019491">
    <property type="term" value="P:ectoine biosynthetic process"/>
    <property type="evidence" value="ECO:0007669"/>
    <property type="project" value="UniProtKB-UniRule"/>
</dbReference>
<dbReference type="PANTHER" id="PTHR39289">
    <property type="match status" value="1"/>
</dbReference>
<dbReference type="EC" id="4.2.1.108" evidence="3 8"/>
<dbReference type="SUPFAM" id="SSF51182">
    <property type="entry name" value="RmlC-like cupins"/>
    <property type="match status" value="1"/>
</dbReference>
<dbReference type="PANTHER" id="PTHR39289:SF1">
    <property type="entry name" value="L-ECTOINE SYNTHASE"/>
    <property type="match status" value="1"/>
</dbReference>
<dbReference type="Pfam" id="PF06339">
    <property type="entry name" value="Ectoine_synth"/>
    <property type="match status" value="1"/>
</dbReference>
<dbReference type="InterPro" id="IPR014710">
    <property type="entry name" value="RmlC-like_jellyroll"/>
</dbReference>
<evidence type="ECO:0000256" key="1">
    <source>
        <dbReference type="ARBA" id="ARBA00005181"/>
    </source>
</evidence>
<evidence type="ECO:0000256" key="5">
    <source>
        <dbReference type="ARBA" id="ARBA00023239"/>
    </source>
</evidence>
<comment type="similarity">
    <text evidence="2 8">Belongs to the ectoine synthase family.</text>
</comment>
<proteinExistence type="inferred from homology"/>